<proteinExistence type="predicted"/>
<dbReference type="InterPro" id="IPR051340">
    <property type="entry name" value="Haloalkane_dehalogenase"/>
</dbReference>
<gene>
    <name evidence="3" type="ORF">C7B77_26965</name>
</gene>
<dbReference type="FunFam" id="3.40.50.1820:FF:000173">
    <property type="entry name" value="Alpha/beta hydrolase"/>
    <property type="match status" value="1"/>
</dbReference>
<dbReference type="Gene3D" id="3.40.50.1820">
    <property type="entry name" value="alpha/beta hydrolase"/>
    <property type="match status" value="1"/>
</dbReference>
<dbReference type="PANTHER" id="PTHR42977:SF3">
    <property type="entry name" value="AB HYDROLASE-1 DOMAIN-CONTAINING PROTEIN"/>
    <property type="match status" value="1"/>
</dbReference>
<dbReference type="InterPro" id="IPR000639">
    <property type="entry name" value="Epox_hydrolase-like"/>
</dbReference>
<dbReference type="AlphaFoldDB" id="A0A2T1FAN5"/>
<dbReference type="InterPro" id="IPR000073">
    <property type="entry name" value="AB_hydrolase_1"/>
</dbReference>
<dbReference type="PRINTS" id="PR00412">
    <property type="entry name" value="EPOXHYDRLASE"/>
</dbReference>
<keyword evidence="1 3" id="KW-0378">Hydrolase</keyword>
<comment type="caution">
    <text evidence="3">The sequence shown here is derived from an EMBL/GenBank/DDBJ whole genome shotgun (WGS) entry which is preliminary data.</text>
</comment>
<dbReference type="EMBL" id="PVWO01000601">
    <property type="protein sequence ID" value="PSB42057.1"/>
    <property type="molecule type" value="Genomic_DNA"/>
</dbReference>
<accession>A0A2T1FAN5</accession>
<evidence type="ECO:0000313" key="4">
    <source>
        <dbReference type="Proteomes" id="UP000238937"/>
    </source>
</evidence>
<dbReference type="InterPro" id="IPR029058">
    <property type="entry name" value="AB_hydrolase_fold"/>
</dbReference>
<keyword evidence="4" id="KW-1185">Reference proteome</keyword>
<feature type="domain" description="AB hydrolase-1" evidence="2">
    <location>
        <begin position="25"/>
        <end position="268"/>
    </location>
</feature>
<organism evidence="3 4">
    <name type="scientific">Chamaesiphon polymorphus CCALA 037</name>
    <dbReference type="NCBI Taxonomy" id="2107692"/>
    <lineage>
        <taxon>Bacteria</taxon>
        <taxon>Bacillati</taxon>
        <taxon>Cyanobacteriota</taxon>
        <taxon>Cyanophyceae</taxon>
        <taxon>Gomontiellales</taxon>
        <taxon>Chamaesiphonaceae</taxon>
        <taxon>Chamaesiphon</taxon>
    </lineage>
</organism>
<protein>
    <submittedName>
        <fullName evidence="3">Hydrolase</fullName>
    </submittedName>
</protein>
<evidence type="ECO:0000256" key="1">
    <source>
        <dbReference type="ARBA" id="ARBA00022801"/>
    </source>
</evidence>
<evidence type="ECO:0000313" key="3">
    <source>
        <dbReference type="EMBL" id="PSB42057.1"/>
    </source>
</evidence>
<dbReference type="SUPFAM" id="SSF53474">
    <property type="entry name" value="alpha/beta-Hydrolases"/>
    <property type="match status" value="1"/>
</dbReference>
<dbReference type="OrthoDB" id="9797695at2"/>
<dbReference type="RefSeq" id="WP_106312292.1">
    <property type="nucleotide sequence ID" value="NZ_PVWO01000601.1"/>
</dbReference>
<name>A0A2T1FAN5_9CYAN</name>
<dbReference type="Proteomes" id="UP000238937">
    <property type="component" value="Unassembled WGS sequence"/>
</dbReference>
<dbReference type="PANTHER" id="PTHR42977">
    <property type="entry name" value="HYDROLASE-RELATED"/>
    <property type="match status" value="1"/>
</dbReference>
<sequence>MTTFRTVSIDGLDIFYREAGSRDNPTILLLHGFPTSSHMFRNLIPALADRFHLVAPDYPGYGNSSMPTANEFDYTFDRLAEVMEKFITAIDLKKYSLYVMDYGAPIGYRIAAKYPERVQSLIVQNGNAYEEGLLEFWNPIKAYWQDRSPENANKLRPFFTLETTKWQYTNGVRNREAISPDNWNIDQPLLDRLGNSEIQLALFYSYGTNPPLYPQWQEYFRKYQPPTLIVWGKNDYIFPAEGAYPYQRDLKDVEFHLLDTGHFALEEDGDAIANYIGQFLTSRLQPIPV</sequence>
<dbReference type="PRINTS" id="PR00111">
    <property type="entry name" value="ABHYDROLASE"/>
</dbReference>
<reference evidence="3 4" key="1">
    <citation type="submission" date="2018-03" db="EMBL/GenBank/DDBJ databases">
        <title>The ancient ancestry and fast evolution of plastids.</title>
        <authorList>
            <person name="Moore K.R."/>
            <person name="Magnabosco C."/>
            <person name="Momper L."/>
            <person name="Gold D.A."/>
            <person name="Bosak T."/>
            <person name="Fournier G.P."/>
        </authorList>
    </citation>
    <scope>NUCLEOTIDE SEQUENCE [LARGE SCALE GENOMIC DNA]</scope>
    <source>
        <strain evidence="3 4">CCALA 037</strain>
    </source>
</reference>
<dbReference type="GO" id="GO:0004301">
    <property type="term" value="F:epoxide hydrolase activity"/>
    <property type="evidence" value="ECO:0007669"/>
    <property type="project" value="TreeGrafter"/>
</dbReference>
<evidence type="ECO:0000259" key="2">
    <source>
        <dbReference type="Pfam" id="PF00561"/>
    </source>
</evidence>
<dbReference type="Pfam" id="PF00561">
    <property type="entry name" value="Abhydrolase_1"/>
    <property type="match status" value="1"/>
</dbReference>